<evidence type="ECO:0000259" key="2">
    <source>
        <dbReference type="PROSITE" id="PS51462"/>
    </source>
</evidence>
<accession>A0A919DHJ2</accession>
<feature type="domain" description="Nudix hydrolase" evidence="2">
    <location>
        <begin position="36"/>
        <end position="163"/>
    </location>
</feature>
<reference evidence="3" key="1">
    <citation type="journal article" date="2014" name="Int. J. Syst. Evol. Microbiol.">
        <title>Complete genome sequence of Corynebacterium casei LMG S-19264T (=DSM 44701T), isolated from a smear-ripened cheese.</title>
        <authorList>
            <consortium name="US DOE Joint Genome Institute (JGI-PGF)"/>
            <person name="Walter F."/>
            <person name="Albersmeier A."/>
            <person name="Kalinowski J."/>
            <person name="Ruckert C."/>
        </authorList>
    </citation>
    <scope>NUCLEOTIDE SEQUENCE</scope>
    <source>
        <strain evidence="3">JCM 4784</strain>
    </source>
</reference>
<keyword evidence="4" id="KW-1185">Reference proteome</keyword>
<keyword evidence="1 3" id="KW-0378">Hydrolase</keyword>
<dbReference type="Proteomes" id="UP000608024">
    <property type="component" value="Unassembled WGS sequence"/>
</dbReference>
<dbReference type="Pfam" id="PF00293">
    <property type="entry name" value="NUDIX"/>
    <property type="match status" value="1"/>
</dbReference>
<proteinExistence type="predicted"/>
<protein>
    <submittedName>
        <fullName evidence="3">Nudix hydrolase</fullName>
    </submittedName>
</protein>
<dbReference type="EMBL" id="BNBT01000010">
    <property type="protein sequence ID" value="GHE43486.1"/>
    <property type="molecule type" value="Genomic_DNA"/>
</dbReference>
<dbReference type="SUPFAM" id="SSF55811">
    <property type="entry name" value="Nudix"/>
    <property type="match status" value="1"/>
</dbReference>
<evidence type="ECO:0000256" key="1">
    <source>
        <dbReference type="ARBA" id="ARBA00022801"/>
    </source>
</evidence>
<dbReference type="PROSITE" id="PS00893">
    <property type="entry name" value="NUDIX_BOX"/>
    <property type="match status" value="1"/>
</dbReference>
<dbReference type="PANTHER" id="PTHR10885">
    <property type="entry name" value="ISOPENTENYL-DIPHOSPHATE DELTA-ISOMERASE"/>
    <property type="match status" value="1"/>
</dbReference>
<sequence>MVSAIVCVVDELVERVDAQDRVLGVVSRWRAVREGWLHRVASVVCRDGGGRFLVHRRAEHLSRFPGHYELGVGGAAGVGESYEEAAVRELGEELGTAATVCLRFRFLNRSGLSPHWLGVCDAVLAEIPAPDPDEVAWHGWLTESEVQRALREWTFTPDSQEVFGRYLACGASGPGRAPDLGG</sequence>
<dbReference type="GO" id="GO:0016787">
    <property type="term" value="F:hydrolase activity"/>
    <property type="evidence" value="ECO:0007669"/>
    <property type="project" value="UniProtKB-KW"/>
</dbReference>
<dbReference type="PROSITE" id="PS51462">
    <property type="entry name" value="NUDIX"/>
    <property type="match status" value="1"/>
</dbReference>
<dbReference type="InterPro" id="IPR015797">
    <property type="entry name" value="NUDIX_hydrolase-like_dom_sf"/>
</dbReference>
<organism evidence="3 4">
    <name type="scientific">Streptomyces longispororuber</name>
    <dbReference type="NCBI Taxonomy" id="68230"/>
    <lineage>
        <taxon>Bacteria</taxon>
        <taxon>Bacillati</taxon>
        <taxon>Actinomycetota</taxon>
        <taxon>Actinomycetes</taxon>
        <taxon>Kitasatosporales</taxon>
        <taxon>Streptomycetaceae</taxon>
        <taxon>Streptomyces</taxon>
    </lineage>
</organism>
<dbReference type="InterPro" id="IPR000086">
    <property type="entry name" value="NUDIX_hydrolase_dom"/>
</dbReference>
<gene>
    <name evidence="3" type="ORF">GCM10018785_11290</name>
</gene>
<evidence type="ECO:0000313" key="4">
    <source>
        <dbReference type="Proteomes" id="UP000608024"/>
    </source>
</evidence>
<dbReference type="AlphaFoldDB" id="A0A919DHJ2"/>
<evidence type="ECO:0000313" key="3">
    <source>
        <dbReference type="EMBL" id="GHE43486.1"/>
    </source>
</evidence>
<reference evidence="3" key="2">
    <citation type="submission" date="2020-09" db="EMBL/GenBank/DDBJ databases">
        <authorList>
            <person name="Sun Q."/>
            <person name="Ohkuma M."/>
        </authorList>
    </citation>
    <scope>NUCLEOTIDE SEQUENCE</scope>
    <source>
        <strain evidence="3">JCM 4784</strain>
    </source>
</reference>
<dbReference type="InterPro" id="IPR020084">
    <property type="entry name" value="NUDIX_hydrolase_CS"/>
</dbReference>
<comment type="caution">
    <text evidence="3">The sequence shown here is derived from an EMBL/GenBank/DDBJ whole genome shotgun (WGS) entry which is preliminary data.</text>
</comment>
<name>A0A919DHJ2_9ACTN</name>
<dbReference type="PANTHER" id="PTHR10885:SF0">
    <property type="entry name" value="ISOPENTENYL-DIPHOSPHATE DELTA-ISOMERASE"/>
    <property type="match status" value="1"/>
</dbReference>
<dbReference type="Gene3D" id="3.90.79.10">
    <property type="entry name" value="Nucleoside Triphosphate Pyrophosphohydrolase"/>
    <property type="match status" value="1"/>
</dbReference>